<feature type="transmembrane region" description="Helical" evidence="8">
    <location>
        <begin position="320"/>
        <end position="339"/>
    </location>
</feature>
<feature type="transmembrane region" description="Helical" evidence="8">
    <location>
        <begin position="360"/>
        <end position="379"/>
    </location>
</feature>
<keyword evidence="4" id="KW-0769">Symport</keyword>
<evidence type="ECO:0000256" key="6">
    <source>
        <dbReference type="ARBA" id="ARBA00023136"/>
    </source>
</evidence>
<dbReference type="PANTHER" id="PTHR11662:SF399">
    <property type="entry name" value="FI19708P1-RELATED"/>
    <property type="match status" value="1"/>
</dbReference>
<feature type="transmembrane region" description="Helical" evidence="8">
    <location>
        <begin position="97"/>
        <end position="116"/>
    </location>
</feature>
<accession>A0A0B2VRZ4</accession>
<evidence type="ECO:0000256" key="2">
    <source>
        <dbReference type="ARBA" id="ARBA00022448"/>
    </source>
</evidence>
<dbReference type="OMA" id="PLWAVAM"/>
<comment type="subcellular location">
    <subcellularLocation>
        <location evidence="1">Membrane</location>
        <topology evidence="1">Multi-pass membrane protein</topology>
    </subcellularLocation>
</comment>
<keyword evidence="11" id="KW-1185">Reference proteome</keyword>
<feature type="transmembrane region" description="Helical" evidence="8">
    <location>
        <begin position="123"/>
        <end position="142"/>
    </location>
</feature>
<keyword evidence="3 8" id="KW-0812">Transmembrane</keyword>
<evidence type="ECO:0000313" key="10">
    <source>
        <dbReference type="EMBL" id="KHN84167.1"/>
    </source>
</evidence>
<dbReference type="InterPro" id="IPR050382">
    <property type="entry name" value="MFS_Na/Anion_cotransporter"/>
</dbReference>
<dbReference type="GO" id="GO:0006820">
    <property type="term" value="P:monoatomic anion transport"/>
    <property type="evidence" value="ECO:0007669"/>
    <property type="project" value="TreeGrafter"/>
</dbReference>
<dbReference type="SUPFAM" id="SSF103473">
    <property type="entry name" value="MFS general substrate transporter"/>
    <property type="match status" value="1"/>
</dbReference>
<evidence type="ECO:0000259" key="9">
    <source>
        <dbReference type="PROSITE" id="PS50850"/>
    </source>
</evidence>
<evidence type="ECO:0000256" key="7">
    <source>
        <dbReference type="SAM" id="MobiDB-lite"/>
    </source>
</evidence>
<dbReference type="STRING" id="6265.A0A0B2VRZ4"/>
<dbReference type="InterPro" id="IPR011701">
    <property type="entry name" value="MFS"/>
</dbReference>
<feature type="transmembrane region" description="Helical" evidence="8">
    <location>
        <begin position="279"/>
        <end position="300"/>
    </location>
</feature>
<feature type="transmembrane region" description="Helical" evidence="8">
    <location>
        <begin position="217"/>
        <end position="237"/>
    </location>
</feature>
<dbReference type="Pfam" id="PF07690">
    <property type="entry name" value="MFS_1"/>
    <property type="match status" value="1"/>
</dbReference>
<evidence type="ECO:0000256" key="4">
    <source>
        <dbReference type="ARBA" id="ARBA00022847"/>
    </source>
</evidence>
<evidence type="ECO:0000256" key="1">
    <source>
        <dbReference type="ARBA" id="ARBA00004141"/>
    </source>
</evidence>
<evidence type="ECO:0000256" key="3">
    <source>
        <dbReference type="ARBA" id="ARBA00022692"/>
    </source>
</evidence>
<comment type="caution">
    <text evidence="10">The sequence shown here is derived from an EMBL/GenBank/DDBJ whole genome shotgun (WGS) entry which is preliminary data.</text>
</comment>
<feature type="compositionally biased region" description="Polar residues" evidence="7">
    <location>
        <begin position="494"/>
        <end position="508"/>
    </location>
</feature>
<feature type="domain" description="Major facilitator superfamily (MFS) profile" evidence="9">
    <location>
        <begin position="19"/>
        <end position="477"/>
    </location>
</feature>
<evidence type="ECO:0000256" key="8">
    <source>
        <dbReference type="SAM" id="Phobius"/>
    </source>
</evidence>
<dbReference type="Gene3D" id="1.20.1250.20">
    <property type="entry name" value="MFS general substrate transporter like domains"/>
    <property type="match status" value="2"/>
</dbReference>
<feature type="transmembrane region" description="Helical" evidence="8">
    <location>
        <begin position="385"/>
        <end position="410"/>
    </location>
</feature>
<evidence type="ECO:0000313" key="11">
    <source>
        <dbReference type="Proteomes" id="UP000031036"/>
    </source>
</evidence>
<dbReference type="FunFam" id="1.20.1250.20:FF:000003">
    <property type="entry name" value="Solute carrier family 17 member 3"/>
    <property type="match status" value="1"/>
</dbReference>
<keyword evidence="5 8" id="KW-1133">Transmembrane helix</keyword>
<feature type="transmembrane region" description="Helical" evidence="8">
    <location>
        <begin position="21"/>
        <end position="38"/>
    </location>
</feature>
<dbReference type="AlphaFoldDB" id="A0A0B2VRZ4"/>
<dbReference type="CDD" id="cd17318">
    <property type="entry name" value="MFS_SLC17"/>
    <property type="match status" value="1"/>
</dbReference>
<protein>
    <submittedName>
        <fullName evidence="10">Putative transporter C38C10.2</fullName>
    </submittedName>
</protein>
<keyword evidence="2" id="KW-0813">Transport</keyword>
<proteinExistence type="predicted"/>
<name>A0A0B2VRZ4_TOXCA</name>
<reference evidence="10 11" key="1">
    <citation type="submission" date="2014-11" db="EMBL/GenBank/DDBJ databases">
        <title>Genetic blueprint of the zoonotic pathogen Toxocara canis.</title>
        <authorList>
            <person name="Zhu X.-Q."/>
            <person name="Korhonen P.K."/>
            <person name="Cai H."/>
            <person name="Young N.D."/>
            <person name="Nejsum P."/>
            <person name="von Samson-Himmelstjerna G."/>
            <person name="Boag P.R."/>
            <person name="Tan P."/>
            <person name="Li Q."/>
            <person name="Min J."/>
            <person name="Yang Y."/>
            <person name="Wang X."/>
            <person name="Fang X."/>
            <person name="Hall R.S."/>
            <person name="Hofmann A."/>
            <person name="Sternberg P.W."/>
            <person name="Jex A.R."/>
            <person name="Gasser R.B."/>
        </authorList>
    </citation>
    <scope>NUCLEOTIDE SEQUENCE [LARGE SCALE GENOMIC DNA]</scope>
    <source>
        <strain evidence="10">PN_DK_2014</strain>
    </source>
</reference>
<feature type="transmembrane region" description="Helical" evidence="8">
    <location>
        <begin position="422"/>
        <end position="442"/>
    </location>
</feature>
<dbReference type="PANTHER" id="PTHR11662">
    <property type="entry name" value="SOLUTE CARRIER FAMILY 17"/>
    <property type="match status" value="1"/>
</dbReference>
<feature type="transmembrane region" description="Helical" evidence="8">
    <location>
        <begin position="454"/>
        <end position="473"/>
    </location>
</feature>
<organism evidence="10 11">
    <name type="scientific">Toxocara canis</name>
    <name type="common">Canine roundworm</name>
    <dbReference type="NCBI Taxonomy" id="6265"/>
    <lineage>
        <taxon>Eukaryota</taxon>
        <taxon>Metazoa</taxon>
        <taxon>Ecdysozoa</taxon>
        <taxon>Nematoda</taxon>
        <taxon>Chromadorea</taxon>
        <taxon>Rhabditida</taxon>
        <taxon>Spirurina</taxon>
        <taxon>Ascaridomorpha</taxon>
        <taxon>Ascaridoidea</taxon>
        <taxon>Toxocaridae</taxon>
        <taxon>Toxocara</taxon>
    </lineage>
</organism>
<dbReference type="EMBL" id="JPKZ01001041">
    <property type="protein sequence ID" value="KHN84167.1"/>
    <property type="molecule type" value="Genomic_DNA"/>
</dbReference>
<dbReference type="GO" id="GO:0016020">
    <property type="term" value="C:membrane"/>
    <property type="evidence" value="ECO:0007669"/>
    <property type="project" value="UniProtKB-SubCell"/>
</dbReference>
<dbReference type="FunFam" id="1.20.1250.20:FF:000423">
    <property type="entry name" value="Putative inorganic phosphate cotransporter-like Protein"/>
    <property type="match status" value="1"/>
</dbReference>
<evidence type="ECO:0000256" key="5">
    <source>
        <dbReference type="ARBA" id="ARBA00022989"/>
    </source>
</evidence>
<dbReference type="InterPro" id="IPR020846">
    <property type="entry name" value="MFS_dom"/>
</dbReference>
<feature type="transmembrane region" description="Helical" evidence="8">
    <location>
        <begin position="148"/>
        <end position="168"/>
    </location>
</feature>
<dbReference type="OrthoDB" id="2985014at2759"/>
<dbReference type="InterPro" id="IPR036259">
    <property type="entry name" value="MFS_trans_sf"/>
</dbReference>
<keyword evidence="6 8" id="KW-0472">Membrane</keyword>
<dbReference type="PROSITE" id="PS51257">
    <property type="entry name" value="PROKAR_LIPOPROTEIN"/>
    <property type="match status" value="1"/>
</dbReference>
<dbReference type="GO" id="GO:0015293">
    <property type="term" value="F:symporter activity"/>
    <property type="evidence" value="ECO:0007669"/>
    <property type="project" value="UniProtKB-KW"/>
</dbReference>
<sequence length="508" mass="54387">MMDKHEQPKMKAPRLLGSTRLALALVGFFGCVVIYALRSDVSFAIVCMVNGTAVEQMTGSNNETKVSSCHTSSDSDAVEKEVVEGSLIWPKSVQGSVLSAFFWGYLCSQVLGGYLAAQIGGKIVIAGTVISSALLTLISPIAATTDVYIFFAVRVALGFVQGAVFPAFHTMWSMWAPPLERSLLTGITYAGAQIGNTLVMPLSGLLCKYGFAGGWPSIYYVLGVAGLMWSAVWIYFVSDVPANNRRISSEERAYIESSLADIMSHNSNRKKRAVPWRSILTSVPVWATYCGHFAGDWGAYMMMTSLPLFMNDVLGFDLTSLGFLSAIPYLAYFIFINLGGVAADKIRDSGLLSTIAVRRLAMLTALGSQALFLIASGYCGCGQEALVILFLTLGIGISGVQYAGFVVNYLDIAPTFAGPILGIGNTLSCVAGILCPLMVGALTPTGSKEEWQMVFWVTGAILLGGALIFSFFAKGEVLPWALAEPSKAEEQELNPMNGNENVPLSSNL</sequence>
<gene>
    <name evidence="10" type="primary">C38C10.2</name>
    <name evidence="10" type="ORF">Tcan_04921</name>
</gene>
<dbReference type="PROSITE" id="PS50850">
    <property type="entry name" value="MFS"/>
    <property type="match status" value="1"/>
</dbReference>
<dbReference type="Proteomes" id="UP000031036">
    <property type="component" value="Unassembled WGS sequence"/>
</dbReference>
<feature type="region of interest" description="Disordered" evidence="7">
    <location>
        <begin position="489"/>
        <end position="508"/>
    </location>
</feature>